<dbReference type="PANTHER" id="PTHR30290">
    <property type="entry name" value="PERIPLASMIC BINDING COMPONENT OF ABC TRANSPORTER"/>
    <property type="match status" value="1"/>
</dbReference>
<reference evidence="7 8" key="1">
    <citation type="submission" date="2020-09" db="EMBL/GenBank/DDBJ databases">
        <title>Roseomonas.</title>
        <authorList>
            <person name="Zhu W."/>
        </authorList>
    </citation>
    <scope>NUCLEOTIDE SEQUENCE [LARGE SCALE GENOMIC DNA]</scope>
    <source>
        <strain evidence="7 8">573</strain>
    </source>
</reference>
<evidence type="ECO:0000313" key="7">
    <source>
        <dbReference type="EMBL" id="MBO1078460.1"/>
    </source>
</evidence>
<feature type="domain" description="Solute-binding protein family 5" evidence="6">
    <location>
        <begin position="65"/>
        <end position="433"/>
    </location>
</feature>
<dbReference type="PANTHER" id="PTHR30290:SF9">
    <property type="entry name" value="OLIGOPEPTIDE-BINDING PROTEIN APPA"/>
    <property type="match status" value="1"/>
</dbReference>
<dbReference type="EMBL" id="JACTNG010000002">
    <property type="protein sequence ID" value="MBO1078460.1"/>
    <property type="molecule type" value="Genomic_DNA"/>
</dbReference>
<dbReference type="Pfam" id="PF00496">
    <property type="entry name" value="SBP_bac_5"/>
    <property type="match status" value="1"/>
</dbReference>
<gene>
    <name evidence="7" type="ORF">IAI61_05415</name>
</gene>
<dbReference type="Proteomes" id="UP001518989">
    <property type="component" value="Unassembled WGS sequence"/>
</dbReference>
<organism evidence="7 8">
    <name type="scientific">Roseomonas haemaphysalidis</name>
    <dbReference type="NCBI Taxonomy" id="2768162"/>
    <lineage>
        <taxon>Bacteria</taxon>
        <taxon>Pseudomonadati</taxon>
        <taxon>Pseudomonadota</taxon>
        <taxon>Alphaproteobacteria</taxon>
        <taxon>Acetobacterales</taxon>
        <taxon>Roseomonadaceae</taxon>
        <taxon>Roseomonas</taxon>
    </lineage>
</organism>
<accession>A0ABS3KLV9</accession>
<dbReference type="InterPro" id="IPR000914">
    <property type="entry name" value="SBP_5_dom"/>
</dbReference>
<dbReference type="Gene3D" id="3.10.105.10">
    <property type="entry name" value="Dipeptide-binding Protein, Domain 3"/>
    <property type="match status" value="1"/>
</dbReference>
<evidence type="ECO:0000256" key="2">
    <source>
        <dbReference type="ARBA" id="ARBA00005695"/>
    </source>
</evidence>
<comment type="caution">
    <text evidence="7">The sequence shown here is derived from an EMBL/GenBank/DDBJ whole genome shotgun (WGS) entry which is preliminary data.</text>
</comment>
<proteinExistence type="inferred from homology"/>
<protein>
    <submittedName>
        <fullName evidence="7">ABC transporter substrate-binding protein</fullName>
    </submittedName>
</protein>
<feature type="signal peptide" evidence="5">
    <location>
        <begin position="1"/>
        <end position="21"/>
    </location>
</feature>
<sequence>MICRASISAACFLLLSTALQAESLTIGMAGAVTSVDPHFHNASPNNSLAMQIFDRLVERSASGQLQPGLAESWAPAGETAWEFHLRSGVRWHDGTPLLADDIAFSLQRARNVPNSPGGFGGFLRNVGKVTAIAPGILRIETLAPSPGLPGDLANVAIVSRHAGEAAGTADYNSGAAAIGTGAFRLGRFSPGERVVLERNPNWWGDRPVWDTVTYRMMPNAASRTAAILSRDVDMIEMPAAADLPRLRAAPGVTVASGAGLRVIYLAPAHAAAAPGDNLVTAADGSPMRENPLAKREVRQALSLAINRAAVTERIMEGTATPTVQFLPAGTFSYDKAMPVPEAAPDKARALLRQAGYPDGFRLTLHVPSDRYPNAPAVGQAVAQMWTRIGVRTSLVSLPWSAYSAQREHFAVGMLGLGNATFDATSMLVNGLGTVDAAKGTGALNDSGYSNPALDALTARATATFDDAAREALLVEATRLAVTDAAIIPLYHQSNTWAMRKGLSYVPRVDERTLAKDVRISGR</sequence>
<evidence type="ECO:0000313" key="8">
    <source>
        <dbReference type="Proteomes" id="UP001518989"/>
    </source>
</evidence>
<evidence type="ECO:0000256" key="4">
    <source>
        <dbReference type="ARBA" id="ARBA00022729"/>
    </source>
</evidence>
<dbReference type="Gene3D" id="3.90.76.10">
    <property type="entry name" value="Dipeptide-binding Protein, Domain 1"/>
    <property type="match status" value="1"/>
</dbReference>
<keyword evidence="3" id="KW-0813">Transport</keyword>
<dbReference type="SUPFAM" id="SSF53850">
    <property type="entry name" value="Periplasmic binding protein-like II"/>
    <property type="match status" value="1"/>
</dbReference>
<dbReference type="InterPro" id="IPR030678">
    <property type="entry name" value="Peptide/Ni-bd"/>
</dbReference>
<evidence type="ECO:0000256" key="3">
    <source>
        <dbReference type="ARBA" id="ARBA00022448"/>
    </source>
</evidence>
<name>A0ABS3KLV9_9PROT</name>
<comment type="similarity">
    <text evidence="2">Belongs to the bacterial solute-binding protein 5 family.</text>
</comment>
<dbReference type="CDD" id="cd08498">
    <property type="entry name" value="PBP2_NikA_DppA_OppA_like_2"/>
    <property type="match status" value="1"/>
</dbReference>
<keyword evidence="8" id="KW-1185">Reference proteome</keyword>
<evidence type="ECO:0000259" key="6">
    <source>
        <dbReference type="Pfam" id="PF00496"/>
    </source>
</evidence>
<comment type="subcellular location">
    <subcellularLocation>
        <location evidence="1">Periplasm</location>
    </subcellularLocation>
</comment>
<evidence type="ECO:0000256" key="1">
    <source>
        <dbReference type="ARBA" id="ARBA00004418"/>
    </source>
</evidence>
<keyword evidence="4 5" id="KW-0732">Signal</keyword>
<feature type="chain" id="PRO_5045756503" evidence="5">
    <location>
        <begin position="22"/>
        <end position="522"/>
    </location>
</feature>
<dbReference type="RefSeq" id="WP_207415883.1">
    <property type="nucleotide sequence ID" value="NZ_CP061178.1"/>
</dbReference>
<dbReference type="PIRSF" id="PIRSF002741">
    <property type="entry name" value="MppA"/>
    <property type="match status" value="1"/>
</dbReference>
<dbReference type="InterPro" id="IPR039424">
    <property type="entry name" value="SBP_5"/>
</dbReference>
<evidence type="ECO:0000256" key="5">
    <source>
        <dbReference type="SAM" id="SignalP"/>
    </source>
</evidence>
<dbReference type="Gene3D" id="3.40.190.10">
    <property type="entry name" value="Periplasmic binding protein-like II"/>
    <property type="match status" value="1"/>
</dbReference>